<dbReference type="GO" id="GO:0000981">
    <property type="term" value="F:DNA-binding transcription factor activity, RNA polymerase II-specific"/>
    <property type="evidence" value="ECO:0007669"/>
    <property type="project" value="InterPro"/>
</dbReference>
<dbReference type="InterPro" id="IPR036864">
    <property type="entry name" value="Zn2-C6_fun-type_DNA-bd_sf"/>
</dbReference>
<proteinExistence type="predicted"/>
<dbReference type="SMART" id="SM00906">
    <property type="entry name" value="Fungal_trans"/>
    <property type="match status" value="1"/>
</dbReference>
<evidence type="ECO:0000313" key="6">
    <source>
        <dbReference type="EMBL" id="TEA17845.1"/>
    </source>
</evidence>
<feature type="compositionally biased region" description="Polar residues" evidence="4">
    <location>
        <begin position="46"/>
        <end position="56"/>
    </location>
</feature>
<evidence type="ECO:0000259" key="5">
    <source>
        <dbReference type="PROSITE" id="PS50048"/>
    </source>
</evidence>
<feature type="domain" description="Zn(2)-C6 fungal-type" evidence="5">
    <location>
        <begin position="71"/>
        <end position="100"/>
    </location>
</feature>
<name>A0A4V3I382_9PEZI</name>
<keyword evidence="3" id="KW-0539">Nucleus</keyword>
<dbReference type="Gene3D" id="4.10.240.10">
    <property type="entry name" value="Zn(2)-C6 fungal-type DNA-binding domain"/>
    <property type="match status" value="1"/>
</dbReference>
<dbReference type="GO" id="GO:0003677">
    <property type="term" value="F:DNA binding"/>
    <property type="evidence" value="ECO:0007669"/>
    <property type="project" value="InterPro"/>
</dbReference>
<feature type="region of interest" description="Disordered" evidence="4">
    <location>
        <begin position="138"/>
        <end position="173"/>
    </location>
</feature>
<evidence type="ECO:0000256" key="4">
    <source>
        <dbReference type="SAM" id="MobiDB-lite"/>
    </source>
</evidence>
<dbReference type="SUPFAM" id="SSF57701">
    <property type="entry name" value="Zn2/Cys6 DNA-binding domain"/>
    <property type="match status" value="1"/>
</dbReference>
<feature type="region of interest" description="Disordered" evidence="4">
    <location>
        <begin position="652"/>
        <end position="698"/>
    </location>
</feature>
<dbReference type="InterPro" id="IPR007219">
    <property type="entry name" value="XnlR_reg_dom"/>
</dbReference>
<dbReference type="CDD" id="cd00067">
    <property type="entry name" value="GAL4"/>
    <property type="match status" value="1"/>
</dbReference>
<evidence type="ECO:0000313" key="7">
    <source>
        <dbReference type="Proteomes" id="UP000295604"/>
    </source>
</evidence>
<dbReference type="GO" id="GO:0005634">
    <property type="term" value="C:nucleus"/>
    <property type="evidence" value="ECO:0007669"/>
    <property type="project" value="UniProtKB-SubCell"/>
</dbReference>
<evidence type="ECO:0000256" key="2">
    <source>
        <dbReference type="ARBA" id="ARBA00022723"/>
    </source>
</evidence>
<dbReference type="Proteomes" id="UP000295604">
    <property type="component" value="Unassembled WGS sequence"/>
</dbReference>
<feature type="compositionally biased region" description="Low complexity" evidence="4">
    <location>
        <begin position="1"/>
        <end position="36"/>
    </location>
</feature>
<dbReference type="PROSITE" id="PS50048">
    <property type="entry name" value="ZN2_CY6_FUNGAL_2"/>
    <property type="match status" value="1"/>
</dbReference>
<feature type="region of interest" description="Disordered" evidence="4">
    <location>
        <begin position="1"/>
        <end position="67"/>
    </location>
</feature>
<dbReference type="InterPro" id="IPR050613">
    <property type="entry name" value="Sec_Metabolite_Reg"/>
</dbReference>
<dbReference type="PANTHER" id="PTHR31001">
    <property type="entry name" value="UNCHARACTERIZED TRANSCRIPTIONAL REGULATORY PROTEIN"/>
    <property type="match status" value="1"/>
</dbReference>
<feature type="compositionally biased region" description="Low complexity" evidence="4">
    <location>
        <begin position="141"/>
        <end position="156"/>
    </location>
</feature>
<dbReference type="SMART" id="SM00066">
    <property type="entry name" value="GAL4"/>
    <property type="match status" value="1"/>
</dbReference>
<reference evidence="6 7" key="1">
    <citation type="submission" date="2018-11" db="EMBL/GenBank/DDBJ databases">
        <title>Genome sequence and assembly of Colletotrichum sidae.</title>
        <authorList>
            <person name="Gan P."/>
            <person name="Shirasu K."/>
        </authorList>
    </citation>
    <scope>NUCLEOTIDE SEQUENCE [LARGE SCALE GENOMIC DNA]</scope>
    <source>
        <strain evidence="6 7">CBS 518.97</strain>
    </source>
</reference>
<dbReference type="Pfam" id="PF00172">
    <property type="entry name" value="Zn_clus"/>
    <property type="match status" value="1"/>
</dbReference>
<dbReference type="GO" id="GO:0006351">
    <property type="term" value="P:DNA-templated transcription"/>
    <property type="evidence" value="ECO:0007669"/>
    <property type="project" value="InterPro"/>
</dbReference>
<dbReference type="InterPro" id="IPR001138">
    <property type="entry name" value="Zn2Cys6_DnaBD"/>
</dbReference>
<comment type="caution">
    <text evidence="6">The sequence shown here is derived from an EMBL/GenBank/DDBJ whole genome shotgun (WGS) entry which is preliminary data.</text>
</comment>
<dbReference type="EMBL" id="QAPF01000078">
    <property type="protein sequence ID" value="TEA17845.1"/>
    <property type="molecule type" value="Genomic_DNA"/>
</dbReference>
<dbReference type="Pfam" id="PF04082">
    <property type="entry name" value="Fungal_trans"/>
    <property type="match status" value="1"/>
</dbReference>
<keyword evidence="2" id="KW-0479">Metal-binding</keyword>
<accession>A0A4V3I382</accession>
<gene>
    <name evidence="6" type="primary">asaR</name>
    <name evidence="6" type="ORF">C8034_v011660</name>
</gene>
<dbReference type="GO" id="GO:0008270">
    <property type="term" value="F:zinc ion binding"/>
    <property type="evidence" value="ECO:0007669"/>
    <property type="project" value="InterPro"/>
</dbReference>
<dbReference type="PROSITE" id="PS00463">
    <property type="entry name" value="ZN2_CY6_FUNGAL_1"/>
    <property type="match status" value="1"/>
</dbReference>
<evidence type="ECO:0000256" key="3">
    <source>
        <dbReference type="ARBA" id="ARBA00023242"/>
    </source>
</evidence>
<comment type="subcellular location">
    <subcellularLocation>
        <location evidence="1">Nucleus</location>
    </subcellularLocation>
</comment>
<keyword evidence="7" id="KW-1185">Reference proteome</keyword>
<protein>
    <submittedName>
        <fullName evidence="6">C6 transcription factor asaR</fullName>
    </submittedName>
</protein>
<evidence type="ECO:0000256" key="1">
    <source>
        <dbReference type="ARBA" id="ARBA00004123"/>
    </source>
</evidence>
<organism evidence="6 7">
    <name type="scientific">Colletotrichum sidae</name>
    <dbReference type="NCBI Taxonomy" id="1347389"/>
    <lineage>
        <taxon>Eukaryota</taxon>
        <taxon>Fungi</taxon>
        <taxon>Dikarya</taxon>
        <taxon>Ascomycota</taxon>
        <taxon>Pezizomycotina</taxon>
        <taxon>Sordariomycetes</taxon>
        <taxon>Hypocreomycetidae</taxon>
        <taxon>Glomerellales</taxon>
        <taxon>Glomerellaceae</taxon>
        <taxon>Colletotrichum</taxon>
        <taxon>Colletotrichum orbiculare species complex</taxon>
    </lineage>
</organism>
<sequence length="737" mass="80998">MSDSSPPTTTTTTTDPAGIAPAPMASGASAAPTSAAEPPPPPPPVDQSNATPSSSVNGGGTGPAGRRIERSCNLCHRRKIRCDKKSPCASCARGGFPCVYPQAGQPVRRARKTTIADVASRIKDLEKTLVAGVGRDQFRVSPPAATPGSSSSAAAGFLRSSTAPPSGAPEKSDQILLRKGSSSQYFDEVLISRVIEEEHDIQSVLTTPRSEPAPQAAPSPFNPMGILSSQDRNLDITELLPTKWGAIELWRNYVDNIEVCNKIIHRPTAEVLIYTAIDDPSNASVESLALMFAIFFVSAIVLDASSVQNLTGHDKVTNLHRFKTGLEQAFAKADFLEHPSVRLLEALSIYLAALRIHNPGRGLWILNGLAIRCAISIGLHRDGARLGLPPFESEIRRRLWWHLVARDGRASEDYGIDNLNAFNSGTGVQYPRNLEDGDLHPDMKELPLSRNGWTQMTLALINVQVYRTWQRLSQIAAEYNWKEKPDRPEETRARVLDELREYAEGFLRHCNPVIPHQRQTMLVARFIIRKVDLVTRQQWAHLAHPEARETFATEENLSQALEVLEAGMRLAADELLRPYRWSMRAYPQYHMILYTLWHLCVKPEGPSTQRAWQAVDHAMDHARYVGTASGPAAKMTVLEALRTKALERAKGRLQLASSGSAQQGGDEDGERDRDKEAYPTPGAGDERAETGFAGNGLDGMGGVDAMDWNSVMQDLPDWGTLMSEFQVDGLAFPNYLE</sequence>
<dbReference type="PANTHER" id="PTHR31001:SF57">
    <property type="entry name" value="ZN(II)2CYS6 TRANSCRIPTION FACTOR (EUROFUNG)"/>
    <property type="match status" value="1"/>
</dbReference>
<dbReference type="CDD" id="cd12148">
    <property type="entry name" value="fungal_TF_MHR"/>
    <property type="match status" value="1"/>
</dbReference>
<dbReference type="AlphaFoldDB" id="A0A4V3I382"/>